<evidence type="ECO:0000313" key="5">
    <source>
        <dbReference type="Proteomes" id="UP000325002"/>
    </source>
</evidence>
<sequence>MKKKLRSSLLDSRNGVTINFNQELYRWIVEMVNKSKSDPLNYSNATFGGFVQSCVAKAKLEYETKENNSDIKKLEKRIIELEKQAERINELENQLKEMKGKK</sequence>
<dbReference type="AlphaFoldDB" id="A0A5C8DR29"/>
<dbReference type="Proteomes" id="UP000324336">
    <property type="component" value="Unassembled WGS sequence"/>
</dbReference>
<keyword evidence="1" id="KW-0175">Coiled coil</keyword>
<dbReference type="EMBL" id="SAYA01000003">
    <property type="protein sequence ID" value="TXJ27895.1"/>
    <property type="molecule type" value="Genomic_DNA"/>
</dbReference>
<organism evidence="2 4">
    <name type="scientific">Brachyspira aalborgi</name>
    <dbReference type="NCBI Taxonomy" id="29522"/>
    <lineage>
        <taxon>Bacteria</taxon>
        <taxon>Pseudomonadati</taxon>
        <taxon>Spirochaetota</taxon>
        <taxon>Spirochaetia</taxon>
        <taxon>Brachyspirales</taxon>
        <taxon>Brachyspiraceae</taxon>
        <taxon>Brachyspira</taxon>
    </lineage>
</organism>
<name>A0A5C8DR29_9SPIR</name>
<reference evidence="4 5" key="1">
    <citation type="journal article" date="1992" name="Lakartidningen">
        <title>[Penicillin V and not amoxicillin is the first choice preparation in acute otitis].</title>
        <authorList>
            <person name="Kamme C."/>
            <person name="Lundgren K."/>
            <person name="Prellner K."/>
        </authorList>
    </citation>
    <scope>NUCLEOTIDE SEQUENCE [LARGE SCALE GENOMIC DNA]</scope>
    <source>
        <strain evidence="3 5">PC3997IV</strain>
        <strain evidence="2 4">PC4597II</strain>
    </source>
</reference>
<evidence type="ECO:0000313" key="3">
    <source>
        <dbReference type="EMBL" id="TXJ39195.1"/>
    </source>
</evidence>
<reference evidence="2" key="2">
    <citation type="submission" date="2019-01" db="EMBL/GenBank/DDBJ databases">
        <authorList>
            <person name="Thorell K."/>
        </authorList>
    </citation>
    <scope>NUCLEOTIDE SEQUENCE</scope>
    <source>
        <strain evidence="3">PC3997IV</strain>
        <strain evidence="2">PC4597II</strain>
    </source>
</reference>
<evidence type="ECO:0000313" key="2">
    <source>
        <dbReference type="EMBL" id="TXJ27895.1"/>
    </source>
</evidence>
<protein>
    <submittedName>
        <fullName evidence="2">Uncharacterized protein</fullName>
    </submittedName>
</protein>
<gene>
    <name evidence="2" type="ORF">EPJ73_02270</name>
    <name evidence="3" type="ORF">EPJ81_07890</name>
</gene>
<accession>A0A5C8DR29</accession>
<proteinExistence type="predicted"/>
<evidence type="ECO:0000313" key="4">
    <source>
        <dbReference type="Proteomes" id="UP000324336"/>
    </source>
</evidence>
<dbReference type="EMBL" id="SAYD01000018">
    <property type="protein sequence ID" value="TXJ39195.1"/>
    <property type="molecule type" value="Genomic_DNA"/>
</dbReference>
<evidence type="ECO:0000256" key="1">
    <source>
        <dbReference type="SAM" id="Coils"/>
    </source>
</evidence>
<feature type="coiled-coil region" evidence="1">
    <location>
        <begin position="57"/>
        <end position="101"/>
    </location>
</feature>
<comment type="caution">
    <text evidence="2">The sequence shown here is derived from an EMBL/GenBank/DDBJ whole genome shotgun (WGS) entry which is preliminary data.</text>
</comment>
<dbReference type="Proteomes" id="UP000325002">
    <property type="component" value="Unassembled WGS sequence"/>
</dbReference>